<dbReference type="AlphaFoldDB" id="A0A6C0IU14"/>
<keyword evidence="1" id="KW-1133">Transmembrane helix</keyword>
<organism evidence="2">
    <name type="scientific">viral metagenome</name>
    <dbReference type="NCBI Taxonomy" id="1070528"/>
    <lineage>
        <taxon>unclassified sequences</taxon>
        <taxon>metagenomes</taxon>
        <taxon>organismal metagenomes</taxon>
    </lineage>
</organism>
<feature type="transmembrane region" description="Helical" evidence="1">
    <location>
        <begin position="32"/>
        <end position="54"/>
    </location>
</feature>
<evidence type="ECO:0000313" key="2">
    <source>
        <dbReference type="EMBL" id="QHT96189.1"/>
    </source>
</evidence>
<dbReference type="EMBL" id="MN740254">
    <property type="protein sequence ID" value="QHT96189.1"/>
    <property type="molecule type" value="Genomic_DNA"/>
</dbReference>
<reference evidence="2" key="1">
    <citation type="journal article" date="2020" name="Nature">
        <title>Giant virus diversity and host interactions through global metagenomics.</title>
        <authorList>
            <person name="Schulz F."/>
            <person name="Roux S."/>
            <person name="Paez-Espino D."/>
            <person name="Jungbluth S."/>
            <person name="Walsh D.A."/>
            <person name="Denef V.J."/>
            <person name="McMahon K.D."/>
            <person name="Konstantinidis K.T."/>
            <person name="Eloe-Fadrosh E.A."/>
            <person name="Kyrpides N.C."/>
            <person name="Woyke T."/>
        </authorList>
    </citation>
    <scope>NUCLEOTIDE SEQUENCE</scope>
    <source>
        <strain evidence="2">GVMAG-M-3300024302-11</strain>
    </source>
</reference>
<name>A0A6C0IU14_9ZZZZ</name>
<keyword evidence="1" id="KW-0472">Membrane</keyword>
<evidence type="ECO:0000256" key="1">
    <source>
        <dbReference type="SAM" id="Phobius"/>
    </source>
</evidence>
<proteinExistence type="predicted"/>
<protein>
    <submittedName>
        <fullName evidence="2">Uncharacterized protein</fullName>
    </submittedName>
</protein>
<feature type="transmembrane region" description="Helical" evidence="1">
    <location>
        <begin position="7"/>
        <end position="26"/>
    </location>
</feature>
<accession>A0A6C0IU14</accession>
<keyword evidence="1" id="KW-0812">Transmembrane</keyword>
<sequence length="106" mass="12447">MKITSKNMIIMMILIFLIFNQFLGIAWELVKSFFYCILFMILIGQVSPELYNYIIKVIDLNKFNIKDIPNSILTIVNKFKTFIPLFQSSTQKNKIEISDEISDEVK</sequence>